<dbReference type="Proteomes" id="UP000377595">
    <property type="component" value="Unassembled WGS sequence"/>
</dbReference>
<dbReference type="PANTHER" id="PTHR43157">
    <property type="entry name" value="PHOSPHATIDYLINOSITOL-GLYCAN BIOSYNTHESIS CLASS F PROTEIN-RELATED"/>
    <property type="match status" value="1"/>
</dbReference>
<accession>A0A5M3XT77</accession>
<evidence type="ECO:0000313" key="3">
    <source>
        <dbReference type="EMBL" id="GES23179.1"/>
    </source>
</evidence>
<reference evidence="3 4" key="1">
    <citation type="submission" date="2019-10" db="EMBL/GenBank/DDBJ databases">
        <title>Whole genome shotgun sequence of Acrocarpospora pleiomorpha NBRC 16267.</title>
        <authorList>
            <person name="Ichikawa N."/>
            <person name="Kimura A."/>
            <person name="Kitahashi Y."/>
            <person name="Komaki H."/>
            <person name="Oguchi A."/>
        </authorList>
    </citation>
    <scope>NUCLEOTIDE SEQUENCE [LARGE SCALE GENOMIC DNA]</scope>
    <source>
        <strain evidence="3 4">NBRC 16267</strain>
    </source>
</reference>
<organism evidence="3 4">
    <name type="scientific">Acrocarpospora pleiomorpha</name>
    <dbReference type="NCBI Taxonomy" id="90975"/>
    <lineage>
        <taxon>Bacteria</taxon>
        <taxon>Bacillati</taxon>
        <taxon>Actinomycetota</taxon>
        <taxon>Actinomycetes</taxon>
        <taxon>Streptosporangiales</taxon>
        <taxon>Streptosporangiaceae</taxon>
        <taxon>Acrocarpospora</taxon>
    </lineage>
</organism>
<dbReference type="InterPro" id="IPR036291">
    <property type="entry name" value="NAD(P)-bd_dom_sf"/>
</dbReference>
<dbReference type="PANTHER" id="PTHR43157:SF31">
    <property type="entry name" value="PHOSPHATIDYLINOSITOL-GLYCAN BIOSYNTHESIS CLASS F PROTEIN"/>
    <property type="match status" value="1"/>
</dbReference>
<dbReference type="Gene3D" id="3.40.50.720">
    <property type="entry name" value="NAD(P)-binding Rossmann-like Domain"/>
    <property type="match status" value="1"/>
</dbReference>
<evidence type="ECO:0008006" key="5">
    <source>
        <dbReference type="Google" id="ProtNLM"/>
    </source>
</evidence>
<name>A0A5M3XT77_9ACTN</name>
<keyword evidence="4" id="KW-1185">Reference proteome</keyword>
<evidence type="ECO:0000313" key="4">
    <source>
        <dbReference type="Proteomes" id="UP000377595"/>
    </source>
</evidence>
<dbReference type="PRINTS" id="PR00080">
    <property type="entry name" value="SDRFAMILY"/>
</dbReference>
<dbReference type="SUPFAM" id="SSF51735">
    <property type="entry name" value="NAD(P)-binding Rossmann-fold domains"/>
    <property type="match status" value="1"/>
</dbReference>
<protein>
    <recommendedName>
        <fullName evidence="5">Short-chain dehydrogenase</fullName>
    </recommendedName>
</protein>
<dbReference type="Pfam" id="PF00106">
    <property type="entry name" value="adh_short"/>
    <property type="match status" value="1"/>
</dbReference>
<proteinExistence type="inferred from homology"/>
<dbReference type="EMBL" id="BLAF01000039">
    <property type="protein sequence ID" value="GES23179.1"/>
    <property type="molecule type" value="Genomic_DNA"/>
</dbReference>
<dbReference type="InterPro" id="IPR002347">
    <property type="entry name" value="SDR_fam"/>
</dbReference>
<sequence>MADYASFDAVRRAADEIKEHCARIDVLANNAGVMTPRRELTSDGHELMIQVNHLSPFLLTNLLLDRVGRVVTTTSRAAYWAKLDISDLSRNGRRWNGWQQYGDSKQANVLFTVALAARGTAATCFHPGVIRTGFAAGTFMMRALTLPGLAEPPEAGAARLVHLATAADGVTHAGRYFKKDQPRKVPAAMGDLARAEALWTASAEATGL</sequence>
<evidence type="ECO:0000256" key="1">
    <source>
        <dbReference type="ARBA" id="ARBA00023002"/>
    </source>
</evidence>
<comment type="similarity">
    <text evidence="2">Belongs to the short-chain dehydrogenases/reductases (SDR) family.</text>
</comment>
<gene>
    <name evidence="3" type="ORF">Aple_060780</name>
</gene>
<dbReference type="PRINTS" id="PR00081">
    <property type="entry name" value="GDHRDH"/>
</dbReference>
<keyword evidence="1" id="KW-0560">Oxidoreductase</keyword>
<evidence type="ECO:0000256" key="2">
    <source>
        <dbReference type="RuleBase" id="RU000363"/>
    </source>
</evidence>
<dbReference type="AlphaFoldDB" id="A0A5M3XT77"/>
<comment type="caution">
    <text evidence="3">The sequence shown here is derived from an EMBL/GenBank/DDBJ whole genome shotgun (WGS) entry which is preliminary data.</text>
</comment>
<dbReference type="GO" id="GO:0016491">
    <property type="term" value="F:oxidoreductase activity"/>
    <property type="evidence" value="ECO:0007669"/>
    <property type="project" value="UniProtKB-KW"/>
</dbReference>